<sequence>MEREDQLIQEIKNLNKTIEDQKIKMNEMNINQLQKNEEINDLNAKLNLLMRENIELKKFKSLSENKLQSQKLRFEVELRKKDVFIHEFKSGSTQDKKQMLNDHLNYYKTQNSILMRFVDLLSKQVNIDCDILKGLCSICKSVNDPFLENFINKIIEDVTNKDTTTIKDIEEKLNKI</sequence>
<protein>
    <submittedName>
        <fullName evidence="2">Uncharacterized protein</fullName>
    </submittedName>
</protein>
<reference evidence="2 3" key="1">
    <citation type="journal article" date="2017" name="Environ. Microbiol.">
        <title>Decay of the glycolytic pathway and adaptation to intranuclear parasitism within Enterocytozoonidae microsporidia.</title>
        <authorList>
            <person name="Wiredu Boakye D."/>
            <person name="Jaroenlak P."/>
            <person name="Prachumwat A."/>
            <person name="Williams T.A."/>
            <person name="Bateman K.S."/>
            <person name="Itsathitphaisarn O."/>
            <person name="Sritunyalucksana K."/>
            <person name="Paszkiewicz K.H."/>
            <person name="Moore K.A."/>
            <person name="Stentiford G.D."/>
            <person name="Williams B.A."/>
        </authorList>
    </citation>
    <scope>NUCLEOTIDE SEQUENCE [LARGE SCALE GENOMIC DNA]</scope>
    <source>
        <strain evidence="3">canceri</strain>
    </source>
</reference>
<evidence type="ECO:0000256" key="1">
    <source>
        <dbReference type="SAM" id="Coils"/>
    </source>
</evidence>
<evidence type="ECO:0000313" key="2">
    <source>
        <dbReference type="EMBL" id="ORD98839.1"/>
    </source>
</evidence>
<keyword evidence="1" id="KW-0175">Coiled coil</keyword>
<feature type="coiled-coil region" evidence="1">
    <location>
        <begin position="1"/>
        <end position="52"/>
    </location>
</feature>
<evidence type="ECO:0000313" key="3">
    <source>
        <dbReference type="Proteomes" id="UP000192501"/>
    </source>
</evidence>
<organism evidence="2 3">
    <name type="scientific">Hepatospora eriocheir</name>
    <dbReference type="NCBI Taxonomy" id="1081669"/>
    <lineage>
        <taxon>Eukaryota</taxon>
        <taxon>Fungi</taxon>
        <taxon>Fungi incertae sedis</taxon>
        <taxon>Microsporidia</taxon>
        <taxon>Hepatosporidae</taxon>
        <taxon>Hepatospora</taxon>
    </lineage>
</organism>
<dbReference type="VEuPathDB" id="MicrosporidiaDB:A0H76_1849"/>
<gene>
    <name evidence="2" type="ORF">A0H76_1849</name>
</gene>
<dbReference type="AlphaFoldDB" id="A0A1X0QGD7"/>
<proteinExistence type="predicted"/>
<dbReference type="EMBL" id="LTAI01000418">
    <property type="protein sequence ID" value="ORD98839.1"/>
    <property type="molecule type" value="Genomic_DNA"/>
</dbReference>
<dbReference type="Proteomes" id="UP000192501">
    <property type="component" value="Unassembled WGS sequence"/>
</dbReference>
<name>A0A1X0QGD7_9MICR</name>
<accession>A0A1X0QGD7</accession>
<comment type="caution">
    <text evidence="2">The sequence shown here is derived from an EMBL/GenBank/DDBJ whole genome shotgun (WGS) entry which is preliminary data.</text>
</comment>
<dbReference type="VEuPathDB" id="MicrosporidiaDB:HERIO_822"/>